<evidence type="ECO:0000313" key="4">
    <source>
        <dbReference type="EMBL" id="ELY34381.1"/>
    </source>
</evidence>
<dbReference type="PANTHER" id="PTHR46268:SF6">
    <property type="entry name" value="UNIVERSAL STRESS PROTEIN UP12"/>
    <property type="match status" value="1"/>
</dbReference>
<dbReference type="Gene3D" id="3.40.50.620">
    <property type="entry name" value="HUPs"/>
    <property type="match status" value="2"/>
</dbReference>
<reference evidence="3 5" key="2">
    <citation type="journal article" date="2012" name="BMC Genomics">
        <title>A comparative genomics perspective on the genetic content of the alkaliphilic haloarchaeon Natrialba magadii ATCC 43099T.</title>
        <authorList>
            <person name="Siddaramappa S."/>
            <person name="Challacombe J.F."/>
            <person name="Decastro R.E."/>
            <person name="Pfeiffer F."/>
            <person name="Sastre D.E."/>
            <person name="Gimenez M.I."/>
            <person name="Paggi R.A."/>
            <person name="Detter J.C."/>
            <person name="Davenport K.W."/>
            <person name="Goodwin L.A."/>
            <person name="Kyrpides N."/>
            <person name="Tapia R."/>
            <person name="Pitluck S."/>
            <person name="Lucas S."/>
            <person name="Woyke T."/>
            <person name="Maupin-Furlow J.A."/>
        </authorList>
    </citation>
    <scope>NUCLEOTIDE SEQUENCE [LARGE SCALE GENOMIC DNA]</scope>
    <source>
        <strain evidence="3">ATCC 43099</strain>
        <strain evidence="5">ATCC 43099 / DSM 3394 / CCM 3739 / CIP 104546 / IAM 13178 / JCM 8861 / NBRC 102185 / NCIMB 2190 / MS3</strain>
    </source>
</reference>
<dbReference type="KEGG" id="nmg:Nmag_3730"/>
<dbReference type="Proteomes" id="UP000011543">
    <property type="component" value="Unassembled WGS sequence"/>
</dbReference>
<dbReference type="InterPro" id="IPR014729">
    <property type="entry name" value="Rossmann-like_a/b/a_fold"/>
</dbReference>
<dbReference type="RefSeq" id="WP_004267005.1">
    <property type="nucleotide sequence ID" value="NC_013923.1"/>
</dbReference>
<dbReference type="PANTHER" id="PTHR46268">
    <property type="entry name" value="STRESS RESPONSE PROTEIN NHAX"/>
    <property type="match status" value="1"/>
</dbReference>
<proteinExistence type="inferred from homology"/>
<dbReference type="EMBL" id="AOHS01000007">
    <property type="protein sequence ID" value="ELY34381.1"/>
    <property type="molecule type" value="Genomic_DNA"/>
</dbReference>
<reference evidence="4 6" key="3">
    <citation type="journal article" date="2014" name="PLoS Genet.">
        <title>Phylogenetically driven sequencing of extremely halophilic archaea reveals strategies for static and dynamic osmo-response.</title>
        <authorList>
            <person name="Becker E.A."/>
            <person name="Seitzer P.M."/>
            <person name="Tritt A."/>
            <person name="Larsen D."/>
            <person name="Krusor M."/>
            <person name="Yao A.I."/>
            <person name="Wu D."/>
            <person name="Madern D."/>
            <person name="Eisen J.A."/>
            <person name="Darling A.E."/>
            <person name="Facciotti M.T."/>
        </authorList>
    </citation>
    <scope>NUCLEOTIDE SEQUENCE [LARGE SCALE GENOMIC DNA]</scope>
    <source>
        <strain evidence="6">ATCC 43099 / DSM 3394 / CCM 3739 / CIP 104546 / IAM 13178 / JCM 8861 / NBRC 102185 / NCIMB 2190 / MS3</strain>
        <strain evidence="4">MS-3</strain>
    </source>
</reference>
<dbReference type="EMBL" id="CP001933">
    <property type="protein sequence ID" value="ADD07272.1"/>
    <property type="molecule type" value="Genomic_DNA"/>
</dbReference>
<gene>
    <name evidence="3" type="ordered locus">Nmag_3730</name>
    <name evidence="4" type="ORF">C500_00562</name>
</gene>
<dbReference type="PRINTS" id="PR01438">
    <property type="entry name" value="UNVRSLSTRESS"/>
</dbReference>
<dbReference type="Pfam" id="PF00582">
    <property type="entry name" value="Usp"/>
    <property type="match status" value="2"/>
</dbReference>
<dbReference type="AlphaFoldDB" id="D3T113"/>
<sequence length="293" mass="31870">MGANTTTTEETLLVPVANEETATRLMDTATDIATERSLRILVIYVVAVPDQLPLDAGDRLLEDDDEQMLADAAATAAEHDIPVDQRVRFARSVTSGILGAIEKEPVELTLLGWRGRPPRQNVILGSYIDTVLRKATCDVLVKRIQTPQPTVDSILMPVAGGPHDGLALEMAAAIASKHDATVHLLHVRAETEPERSETAARELLRDAAREFESGTDLHRTVVVDDHVAGAITDRTVDHDITLLGVSRGGVIQRAVLGTISEAVGRHASGTVFLAKRYDPVPSRLQRLIRRPFR</sequence>
<dbReference type="HOGENOM" id="CLU_082639_0_0_2"/>
<dbReference type="CDD" id="cd00293">
    <property type="entry name" value="USP-like"/>
    <property type="match status" value="2"/>
</dbReference>
<organism evidence="3 5">
    <name type="scientific">Natrialba magadii (strain ATCC 43099 / DSM 3394 / CCM 3739 / CIP 104546 / IAM 13178 / JCM 8861 / NBRC 102185 / NCIMB 2190 / MS3)</name>
    <name type="common">Natronobacterium magadii</name>
    <dbReference type="NCBI Taxonomy" id="547559"/>
    <lineage>
        <taxon>Archaea</taxon>
        <taxon>Methanobacteriati</taxon>
        <taxon>Methanobacteriota</taxon>
        <taxon>Stenosarchaea group</taxon>
        <taxon>Halobacteria</taxon>
        <taxon>Halobacteriales</taxon>
        <taxon>Natrialbaceae</taxon>
        <taxon>Natrialba</taxon>
    </lineage>
</organism>
<evidence type="ECO:0000313" key="6">
    <source>
        <dbReference type="Proteomes" id="UP000011543"/>
    </source>
</evidence>
<protein>
    <submittedName>
        <fullName evidence="3">UspA domain protein</fullName>
    </submittedName>
    <submittedName>
        <fullName evidence="4">UspA domain-containing protein</fullName>
    </submittedName>
</protein>
<feature type="domain" description="UspA" evidence="2">
    <location>
        <begin position="11"/>
        <end position="141"/>
    </location>
</feature>
<dbReference type="Proteomes" id="UP000001879">
    <property type="component" value="Plasmid pNMAG01"/>
</dbReference>
<name>D3T113_NATMM</name>
<geneLocation type="plasmid" evidence="3 5">
    <name>pNMAG01</name>
</geneLocation>
<dbReference type="InterPro" id="IPR006016">
    <property type="entry name" value="UspA"/>
</dbReference>
<dbReference type="SUPFAM" id="SSF52402">
    <property type="entry name" value="Adenine nucleotide alpha hydrolases-like"/>
    <property type="match status" value="2"/>
</dbReference>
<keyword evidence="3" id="KW-0614">Plasmid</keyword>
<accession>D3T113</accession>
<evidence type="ECO:0000256" key="1">
    <source>
        <dbReference type="ARBA" id="ARBA00008791"/>
    </source>
</evidence>
<comment type="similarity">
    <text evidence="1">Belongs to the universal stress protein A family.</text>
</comment>
<evidence type="ECO:0000259" key="2">
    <source>
        <dbReference type="Pfam" id="PF00582"/>
    </source>
</evidence>
<reference evidence="5" key="1">
    <citation type="submission" date="2010-02" db="EMBL/GenBank/DDBJ databases">
        <title>Complete sequence of plasmid 1 of Natrialba magadii ATCC 43099.</title>
        <authorList>
            <consortium name="US DOE Joint Genome Institute"/>
            <person name="Lucas S."/>
            <person name="Copeland A."/>
            <person name="Lapidus A."/>
            <person name="Cheng J.-F."/>
            <person name="Bruce D."/>
            <person name="Goodwin L."/>
            <person name="Pitluck S."/>
            <person name="Davenport K."/>
            <person name="Saunders E."/>
            <person name="Detter J.C."/>
            <person name="Han C."/>
            <person name="Tapia R."/>
            <person name="Land M."/>
            <person name="Hauser L."/>
            <person name="Kyrpides N."/>
            <person name="Mikhailova N."/>
            <person name="De Castro R.E."/>
            <person name="Maupin-Furlow J.A."/>
            <person name="Woyke T."/>
        </authorList>
    </citation>
    <scope>NUCLEOTIDE SEQUENCE [LARGE SCALE GENOMIC DNA]</scope>
    <source>
        <strain evidence="5">ATCC 43099 / DSM 3394 / CCM 3739 / CIP 104546 / IAM 13178 / JCM 8861 / NBRC 102185 / NCIMB 2190 / MS3</strain>
        <plasmid evidence="5">pNMAG01</plasmid>
    </source>
</reference>
<keyword evidence="5" id="KW-1185">Reference proteome</keyword>
<evidence type="ECO:0000313" key="5">
    <source>
        <dbReference type="Proteomes" id="UP000001879"/>
    </source>
</evidence>
<dbReference type="PATRIC" id="fig|547559.17.peg.103"/>
<dbReference type="InterPro" id="IPR006015">
    <property type="entry name" value="Universal_stress_UspA"/>
</dbReference>
<dbReference type="OrthoDB" id="43026at2157"/>
<dbReference type="GeneID" id="8826598"/>
<reference evidence="3" key="4">
    <citation type="submission" date="2016-09" db="EMBL/GenBank/DDBJ databases">
        <authorList>
            <person name="Pfeiffer F."/>
        </authorList>
    </citation>
    <scope>NUCLEOTIDE SEQUENCE</scope>
    <source>
        <strain evidence="3">ATCC 43099</strain>
        <plasmid evidence="3">pNMAG01</plasmid>
    </source>
</reference>
<evidence type="ECO:0000313" key="3">
    <source>
        <dbReference type="EMBL" id="ADD07272.1"/>
    </source>
</evidence>
<feature type="domain" description="UspA" evidence="2">
    <location>
        <begin position="152"/>
        <end position="273"/>
    </location>
</feature>